<feature type="compositionally biased region" description="Basic residues" evidence="1">
    <location>
        <begin position="244"/>
        <end position="255"/>
    </location>
</feature>
<dbReference type="AlphaFoldDB" id="A0AAD1SK61"/>
<feature type="compositionally biased region" description="Basic residues" evidence="1">
    <location>
        <begin position="283"/>
        <end position="301"/>
    </location>
</feature>
<dbReference type="PANTHER" id="PTHR31635">
    <property type="entry name" value="REVERSE TRANSCRIPTASE DOMAIN-CONTAINING PROTEIN-RELATED"/>
    <property type="match status" value="1"/>
</dbReference>
<sequence length="391" mass="44289">MINQATIHKRKQVAHLEKTLMTLRTLEAQHKLNPTPETNGKIAECQTKIKKYMAKDSTKALLWSKQLFYDKANKADTLLARKLKQRTERKQITKINTPEGTLTEKPSEIAGVFQKYFEALYDHSPTTRQNPTHTNTLIDQYLQQAPLPSLPTEAEEALASPITPEELAGAIKTLKPNKSPGPDGFTGLYYKTYASTLIPHLCNLYNAILAGDQLPPDMLQANTLKPPTPPRTIRHIPSSTSHPHTQKHKRAKTTKHNPQPYKLREPPDKKPQRAEQIPQNRTPRNKYNRTKHIRQLRKQLKQPKSSDHTTQQPYQQPQRLTNGLKTHAGRHTHRLTRPPLITGSTPNLKNKTETTSEGNPPHTSPFPSTPLTPPDIIVNQTTRPKPSIDNT</sequence>
<protein>
    <submittedName>
        <fullName evidence="2">Uncharacterized protein</fullName>
    </submittedName>
</protein>
<feature type="compositionally biased region" description="Polar residues" evidence="1">
    <location>
        <begin position="308"/>
        <end position="324"/>
    </location>
</feature>
<proteinExistence type="predicted"/>
<feature type="compositionally biased region" description="Pro residues" evidence="1">
    <location>
        <begin position="362"/>
        <end position="373"/>
    </location>
</feature>
<feature type="compositionally biased region" description="Polar residues" evidence="1">
    <location>
        <begin position="342"/>
        <end position="358"/>
    </location>
</feature>
<feature type="compositionally biased region" description="Basic residues" evidence="1">
    <location>
        <begin position="327"/>
        <end position="336"/>
    </location>
</feature>
<evidence type="ECO:0000313" key="3">
    <source>
        <dbReference type="Proteomes" id="UP001295444"/>
    </source>
</evidence>
<feature type="compositionally biased region" description="Basic and acidic residues" evidence="1">
    <location>
        <begin position="262"/>
        <end position="273"/>
    </location>
</feature>
<dbReference type="EMBL" id="OW240917">
    <property type="protein sequence ID" value="CAH2303128.1"/>
    <property type="molecule type" value="Genomic_DNA"/>
</dbReference>
<gene>
    <name evidence="2" type="ORF">PECUL_23A054946</name>
</gene>
<feature type="region of interest" description="Disordered" evidence="1">
    <location>
        <begin position="219"/>
        <end position="391"/>
    </location>
</feature>
<name>A0AAD1SK61_PELCU</name>
<organism evidence="2 3">
    <name type="scientific">Pelobates cultripes</name>
    <name type="common">Western spadefoot toad</name>
    <dbReference type="NCBI Taxonomy" id="61616"/>
    <lineage>
        <taxon>Eukaryota</taxon>
        <taxon>Metazoa</taxon>
        <taxon>Chordata</taxon>
        <taxon>Craniata</taxon>
        <taxon>Vertebrata</taxon>
        <taxon>Euteleostomi</taxon>
        <taxon>Amphibia</taxon>
        <taxon>Batrachia</taxon>
        <taxon>Anura</taxon>
        <taxon>Pelobatoidea</taxon>
        <taxon>Pelobatidae</taxon>
        <taxon>Pelobates</taxon>
    </lineage>
</organism>
<reference evidence="2" key="1">
    <citation type="submission" date="2022-03" db="EMBL/GenBank/DDBJ databases">
        <authorList>
            <person name="Alioto T."/>
            <person name="Alioto T."/>
            <person name="Gomez Garrido J."/>
        </authorList>
    </citation>
    <scope>NUCLEOTIDE SEQUENCE</scope>
</reference>
<evidence type="ECO:0000313" key="2">
    <source>
        <dbReference type="EMBL" id="CAH2303128.1"/>
    </source>
</evidence>
<accession>A0AAD1SK61</accession>
<evidence type="ECO:0000256" key="1">
    <source>
        <dbReference type="SAM" id="MobiDB-lite"/>
    </source>
</evidence>
<keyword evidence="3" id="KW-1185">Reference proteome</keyword>
<feature type="compositionally biased region" description="Polar residues" evidence="1">
    <location>
        <begin position="378"/>
        <end position="391"/>
    </location>
</feature>
<dbReference type="Proteomes" id="UP001295444">
    <property type="component" value="Chromosome 06"/>
</dbReference>
<dbReference type="PANTHER" id="PTHR31635:SF196">
    <property type="entry name" value="REVERSE TRANSCRIPTASE DOMAIN-CONTAINING PROTEIN-RELATED"/>
    <property type="match status" value="1"/>
</dbReference>